<keyword evidence="7" id="KW-0227">DNA damage</keyword>
<dbReference type="Gene3D" id="1.10.1670.10">
    <property type="entry name" value="Helix-hairpin-Helix base-excision DNA repair enzymes (C-terminal)"/>
    <property type="match status" value="1"/>
</dbReference>
<dbReference type="InterPro" id="IPR003265">
    <property type="entry name" value="HhH-GPD_domain"/>
</dbReference>
<evidence type="ECO:0000256" key="11">
    <source>
        <dbReference type="ARBA" id="ARBA00023159"/>
    </source>
</evidence>
<dbReference type="SUPFAM" id="SSF57884">
    <property type="entry name" value="Ada DNA repair protein, N-terminal domain (N-Ada 10)"/>
    <property type="match status" value="1"/>
</dbReference>
<keyword evidence="9" id="KW-0805">Transcription regulation</keyword>
<dbReference type="Pfam" id="PF02805">
    <property type="entry name" value="Ada_Zn_binding"/>
    <property type="match status" value="1"/>
</dbReference>
<dbReference type="Gene3D" id="1.10.340.30">
    <property type="entry name" value="Hypothetical protein, domain 2"/>
    <property type="match status" value="1"/>
</dbReference>
<evidence type="ECO:0000256" key="5">
    <source>
        <dbReference type="ARBA" id="ARBA00022679"/>
    </source>
</evidence>
<dbReference type="SMART" id="SM00478">
    <property type="entry name" value="ENDO3c"/>
    <property type="match status" value="1"/>
</dbReference>
<name>A0ABR6XAM9_9BURK</name>
<dbReference type="InterPro" id="IPR009057">
    <property type="entry name" value="Homeodomain-like_sf"/>
</dbReference>
<dbReference type="SMART" id="SM01009">
    <property type="entry name" value="AlkA_N"/>
    <property type="match status" value="1"/>
</dbReference>
<keyword evidence="4" id="KW-0489">Methyltransferase</keyword>
<dbReference type="EC" id="3.2.2.21" evidence="3"/>
<comment type="catalytic activity">
    <reaction evidence="1">
        <text>Hydrolysis of alkylated DNA, releasing 3-methyladenine, 3-methylguanine, 7-methylguanine and 7-methyladenine.</text>
        <dbReference type="EC" id="3.2.2.21"/>
    </reaction>
</comment>
<gene>
    <name evidence="15" type="ORF">H8K26_00865</name>
</gene>
<evidence type="ECO:0000256" key="9">
    <source>
        <dbReference type="ARBA" id="ARBA00023015"/>
    </source>
</evidence>
<dbReference type="PANTHER" id="PTHR43003:SF13">
    <property type="entry name" value="DNA-3-METHYLADENINE GLYCOSYLASE 2"/>
    <property type="match status" value="1"/>
</dbReference>
<dbReference type="CDD" id="cd00056">
    <property type="entry name" value="ENDO3c"/>
    <property type="match status" value="1"/>
</dbReference>
<proteinExistence type="predicted"/>
<keyword evidence="8" id="KW-0862">Zinc</keyword>
<dbReference type="PROSITE" id="PS00041">
    <property type="entry name" value="HTH_ARAC_FAMILY_1"/>
    <property type="match status" value="1"/>
</dbReference>
<comment type="caution">
    <text evidence="15">The sequence shown here is derived from an EMBL/GenBank/DDBJ whole genome shotgun (WGS) entry which is preliminary data.</text>
</comment>
<keyword evidence="6" id="KW-0479">Metal-binding</keyword>
<evidence type="ECO:0000256" key="1">
    <source>
        <dbReference type="ARBA" id="ARBA00000086"/>
    </source>
</evidence>
<keyword evidence="11" id="KW-0010">Activator</keyword>
<keyword evidence="12" id="KW-0804">Transcription</keyword>
<evidence type="ECO:0000256" key="4">
    <source>
        <dbReference type="ARBA" id="ARBA00022603"/>
    </source>
</evidence>
<dbReference type="InterPro" id="IPR018060">
    <property type="entry name" value="HTH_AraC"/>
</dbReference>
<dbReference type="InterPro" id="IPR018062">
    <property type="entry name" value="HTH_AraC-typ_CS"/>
</dbReference>
<evidence type="ECO:0000256" key="2">
    <source>
        <dbReference type="ARBA" id="ARBA00001947"/>
    </source>
</evidence>
<dbReference type="Proteomes" id="UP000637632">
    <property type="component" value="Unassembled WGS sequence"/>
</dbReference>
<evidence type="ECO:0000313" key="16">
    <source>
        <dbReference type="Proteomes" id="UP000637632"/>
    </source>
</evidence>
<dbReference type="InterPro" id="IPR011257">
    <property type="entry name" value="DNA_glycosylase"/>
</dbReference>
<sequence length="522" mass="57111">MNTPETNPGRLTREAHQYYRALAAKDSRFDGVFFTGVKTTGIYCRPVCAVRTPRESSCEFFSTAAAAEAAGYRPCLRCRPELAPYAIQQNLAHAIWKKIADGALNAMNVEDFSQQIGLSSRQLRRVLLQEFGASPVELAQTQRLLFAKKLLQETCLPMTDIAFAAGFGSVRRFNALFLQRYQMAPGSVRRAADGRGEGILLRLAYRPPYAWDAVIGYLRGRAMPGLEAVIQEGQDGDQAAYVRSVRIQGISGWLKVSHLPQKNQLLLQLAPQLTPVLMPVLARVRQQFDLEANPAFIQSHLQQDALLAAQIQATPGLRVPGAFDSFELAIRAVLGQQVSVAGATTVAGRLVQRFGDTVETPLAAITRHFPTPETIIALPINELAGIGIPATRAQTLQNVARFALAGGFERLPDSTQATMLDNMKSVRGIGEWTAQYIAMRALRFPDAFPAGDLGLQKAAAQLSPLAASPAQTRWTEKQLLLQAQAWSPWRAYAAMLLWQSLNTTDSFSGHNAASKAVQKNKV</sequence>
<dbReference type="InterPro" id="IPR037046">
    <property type="entry name" value="AlkA_N_sf"/>
</dbReference>
<evidence type="ECO:0000256" key="10">
    <source>
        <dbReference type="ARBA" id="ARBA00023125"/>
    </source>
</evidence>
<dbReference type="Gene3D" id="3.40.10.10">
    <property type="entry name" value="DNA Methylphosphotriester Repair Domain"/>
    <property type="match status" value="1"/>
</dbReference>
<evidence type="ECO:0000256" key="7">
    <source>
        <dbReference type="ARBA" id="ARBA00022763"/>
    </source>
</evidence>
<keyword evidence="10" id="KW-0238">DNA-binding</keyword>
<keyword evidence="16" id="KW-1185">Reference proteome</keyword>
<dbReference type="SUPFAM" id="SSF55945">
    <property type="entry name" value="TATA-box binding protein-like"/>
    <property type="match status" value="1"/>
</dbReference>
<evidence type="ECO:0000256" key="13">
    <source>
        <dbReference type="ARBA" id="ARBA00023204"/>
    </source>
</evidence>
<dbReference type="EMBL" id="JACOFT010000001">
    <property type="protein sequence ID" value="MBC3809977.1"/>
    <property type="molecule type" value="Genomic_DNA"/>
</dbReference>
<feature type="domain" description="HTH araC/xylS-type" evidence="14">
    <location>
        <begin position="89"/>
        <end position="191"/>
    </location>
</feature>
<dbReference type="InterPro" id="IPR004026">
    <property type="entry name" value="Ada_DNA_repair_Zn-bd"/>
</dbReference>
<reference evidence="15 16" key="1">
    <citation type="submission" date="2020-08" db="EMBL/GenBank/DDBJ databases">
        <title>Novel species isolated from subtropical streams in China.</title>
        <authorList>
            <person name="Lu H."/>
        </authorList>
    </citation>
    <scope>NUCLEOTIDE SEQUENCE [LARGE SCALE GENOMIC DNA]</scope>
    <source>
        <strain evidence="15 16">CCTCC AB 2015119</strain>
    </source>
</reference>
<dbReference type="Pfam" id="PF00730">
    <property type="entry name" value="HhH-GPD"/>
    <property type="match status" value="1"/>
</dbReference>
<dbReference type="SUPFAM" id="SSF46689">
    <property type="entry name" value="Homeodomain-like"/>
    <property type="match status" value="1"/>
</dbReference>
<evidence type="ECO:0000256" key="3">
    <source>
        <dbReference type="ARBA" id="ARBA00012000"/>
    </source>
</evidence>
<dbReference type="SMART" id="SM00342">
    <property type="entry name" value="HTH_ARAC"/>
    <property type="match status" value="1"/>
</dbReference>
<evidence type="ECO:0000259" key="14">
    <source>
        <dbReference type="PROSITE" id="PS01124"/>
    </source>
</evidence>
<dbReference type="SUPFAM" id="SSF48150">
    <property type="entry name" value="DNA-glycosylase"/>
    <property type="match status" value="1"/>
</dbReference>
<dbReference type="Pfam" id="PF06029">
    <property type="entry name" value="AlkA_N"/>
    <property type="match status" value="1"/>
</dbReference>
<keyword evidence="5" id="KW-0808">Transferase</keyword>
<dbReference type="Gene3D" id="3.30.310.20">
    <property type="entry name" value="DNA-3-methyladenine glycosylase AlkA, N-terminal domain"/>
    <property type="match status" value="1"/>
</dbReference>
<accession>A0ABR6XAM9</accession>
<evidence type="ECO:0000313" key="15">
    <source>
        <dbReference type="EMBL" id="MBC3809977.1"/>
    </source>
</evidence>
<evidence type="ECO:0000256" key="6">
    <source>
        <dbReference type="ARBA" id="ARBA00022723"/>
    </source>
</evidence>
<dbReference type="PROSITE" id="PS01124">
    <property type="entry name" value="HTH_ARAC_FAMILY_2"/>
    <property type="match status" value="1"/>
</dbReference>
<keyword evidence="13" id="KW-0234">DNA repair</keyword>
<dbReference type="Pfam" id="PF12833">
    <property type="entry name" value="HTH_18"/>
    <property type="match status" value="1"/>
</dbReference>
<protein>
    <recommendedName>
        <fullName evidence="3">DNA-3-methyladenine glycosylase II</fullName>
        <ecNumber evidence="3">3.2.2.21</ecNumber>
    </recommendedName>
</protein>
<dbReference type="Gene3D" id="1.10.10.60">
    <property type="entry name" value="Homeodomain-like"/>
    <property type="match status" value="1"/>
</dbReference>
<dbReference type="PANTHER" id="PTHR43003">
    <property type="entry name" value="DNA-3-METHYLADENINE GLYCOSYLASE"/>
    <property type="match status" value="1"/>
</dbReference>
<organism evidence="15 16">
    <name type="scientific">Undibacterium aquatile</name>
    <dbReference type="NCBI Taxonomy" id="1537398"/>
    <lineage>
        <taxon>Bacteria</taxon>
        <taxon>Pseudomonadati</taxon>
        <taxon>Pseudomonadota</taxon>
        <taxon>Betaproteobacteria</taxon>
        <taxon>Burkholderiales</taxon>
        <taxon>Oxalobacteraceae</taxon>
        <taxon>Undibacterium</taxon>
    </lineage>
</organism>
<dbReference type="InterPro" id="IPR023170">
    <property type="entry name" value="HhH_base_excis_C"/>
</dbReference>
<evidence type="ECO:0000256" key="8">
    <source>
        <dbReference type="ARBA" id="ARBA00022833"/>
    </source>
</evidence>
<dbReference type="InterPro" id="IPR051912">
    <property type="entry name" value="Alkylbase_DNA_Glycosylase/TA"/>
</dbReference>
<evidence type="ECO:0000256" key="12">
    <source>
        <dbReference type="ARBA" id="ARBA00023163"/>
    </source>
</evidence>
<comment type="cofactor">
    <cofactor evidence="2">
        <name>Zn(2+)</name>
        <dbReference type="ChEBI" id="CHEBI:29105"/>
    </cofactor>
</comment>
<dbReference type="InterPro" id="IPR035451">
    <property type="entry name" value="Ada-like_dom_sf"/>
</dbReference>
<dbReference type="InterPro" id="IPR010316">
    <property type="entry name" value="AlkA_N"/>
</dbReference>